<evidence type="ECO:0000256" key="1">
    <source>
        <dbReference type="SAM" id="MobiDB-lite"/>
    </source>
</evidence>
<protein>
    <submittedName>
        <fullName evidence="2">Uncharacterized protein</fullName>
    </submittedName>
</protein>
<feature type="compositionally biased region" description="Basic residues" evidence="1">
    <location>
        <begin position="405"/>
        <end position="422"/>
    </location>
</feature>
<name>A0ABN9Y898_9DINO</name>
<sequence>MTCTWRTSVITTRLPSGPGGVLPGSIDPAGACRFRAAPAGAASAGQQAEARLVAESEAVRLGGDAAGPQGSGAAWRAVEKAPGVERGDEVRLSAQAVISGPRAIHASSDAEGKVHHALCAQVPSCDVPDFKRKFKIDEEVGDADARVLPVKLQGRLRHRGYGEAVDKLDEVTFEDRGGHLPGPRTALWRAKFLVRRGGPMAHREWWKSVSKLSESDFGVAEHESAARAFQAALEYDQLDVPNLISMEHTMRRAQLVEYYHWERTRQEMTSKSGGVKGPDKEEQLVFMGAHQNQGNLMISPDLVAFTARSWRGRAPSTSRAARRVRSAPCGGNDCLWGGPRDRPTEAWRQQGGAGSGRAARHRGGSGRFLGSTFAVVQGREAAQPQEAAPRGEGRGGGSDAVGARVRLRGRPPHGVARRARRCRGAEVSPPSRGAAGRPAGGNVRPGSL</sequence>
<keyword evidence="3" id="KW-1185">Reference proteome</keyword>
<evidence type="ECO:0000313" key="2">
    <source>
        <dbReference type="EMBL" id="CAK0908896.1"/>
    </source>
</evidence>
<dbReference type="EMBL" id="CAUYUJ010022093">
    <property type="protein sequence ID" value="CAK0908896.1"/>
    <property type="molecule type" value="Genomic_DNA"/>
</dbReference>
<feature type="region of interest" description="Disordered" evidence="1">
    <location>
        <begin position="314"/>
        <end position="448"/>
    </location>
</feature>
<evidence type="ECO:0000313" key="3">
    <source>
        <dbReference type="Proteomes" id="UP001189429"/>
    </source>
</evidence>
<accession>A0ABN9Y898</accession>
<feature type="compositionally biased region" description="Low complexity" evidence="1">
    <location>
        <begin position="428"/>
        <end position="441"/>
    </location>
</feature>
<dbReference type="Proteomes" id="UP001189429">
    <property type="component" value="Unassembled WGS sequence"/>
</dbReference>
<organism evidence="2 3">
    <name type="scientific">Prorocentrum cordatum</name>
    <dbReference type="NCBI Taxonomy" id="2364126"/>
    <lineage>
        <taxon>Eukaryota</taxon>
        <taxon>Sar</taxon>
        <taxon>Alveolata</taxon>
        <taxon>Dinophyceae</taxon>
        <taxon>Prorocentrales</taxon>
        <taxon>Prorocentraceae</taxon>
        <taxon>Prorocentrum</taxon>
    </lineage>
</organism>
<gene>
    <name evidence="2" type="ORF">PCOR1329_LOCUS83460</name>
</gene>
<comment type="caution">
    <text evidence="2">The sequence shown here is derived from an EMBL/GenBank/DDBJ whole genome shotgun (WGS) entry which is preliminary data.</text>
</comment>
<proteinExistence type="predicted"/>
<reference evidence="2" key="1">
    <citation type="submission" date="2023-10" db="EMBL/GenBank/DDBJ databases">
        <authorList>
            <person name="Chen Y."/>
            <person name="Shah S."/>
            <person name="Dougan E. K."/>
            <person name="Thang M."/>
            <person name="Chan C."/>
        </authorList>
    </citation>
    <scope>NUCLEOTIDE SEQUENCE [LARGE SCALE GENOMIC DNA]</scope>
</reference>